<sequence>FNKIIFWYKYELGRNSVSVPVTHATTEQDIKAAAAVAASASLASWQPSTIVAFIEDKINFPTKWVKVVMKQLFQYGVKGTYESEDKMFISPSYSPKGTTLKRKFGSLPVRYMRVKIDKDDDFKILERVVRRYHFNLLDEQIEDLETTRLEGGTKRKFYLQPPTLLVDDDDAEAAATSNNDSVNNRHHHHQAKRSSTTTTRPSTSAAAAKPSTAATATAIMDDASDAGVVDLDNFDLN</sequence>
<dbReference type="Proteomes" id="UP000410492">
    <property type="component" value="Unassembled WGS sequence"/>
</dbReference>
<dbReference type="AlphaFoldDB" id="A0A653BD29"/>
<proteinExistence type="predicted"/>
<protein>
    <submittedName>
        <fullName evidence="2">Uncharacterized protein</fullName>
    </submittedName>
</protein>
<evidence type="ECO:0000256" key="1">
    <source>
        <dbReference type="SAM" id="MobiDB-lite"/>
    </source>
</evidence>
<evidence type="ECO:0000313" key="3">
    <source>
        <dbReference type="Proteomes" id="UP000410492"/>
    </source>
</evidence>
<evidence type="ECO:0000313" key="2">
    <source>
        <dbReference type="EMBL" id="VEN33476.1"/>
    </source>
</evidence>
<gene>
    <name evidence="2" type="ORF">CALMAC_LOCUS14</name>
</gene>
<dbReference type="EMBL" id="CAACVG010000022">
    <property type="protein sequence ID" value="VEN33476.1"/>
    <property type="molecule type" value="Genomic_DNA"/>
</dbReference>
<reference evidence="2 3" key="1">
    <citation type="submission" date="2019-01" db="EMBL/GenBank/DDBJ databases">
        <authorList>
            <person name="Sayadi A."/>
        </authorList>
    </citation>
    <scope>NUCLEOTIDE SEQUENCE [LARGE SCALE GENOMIC DNA]</scope>
</reference>
<name>A0A653BD29_CALMS</name>
<feature type="region of interest" description="Disordered" evidence="1">
    <location>
        <begin position="174"/>
        <end position="211"/>
    </location>
</feature>
<accession>A0A653BD29</accession>
<keyword evidence="3" id="KW-1185">Reference proteome</keyword>
<feature type="compositionally biased region" description="Low complexity" evidence="1">
    <location>
        <begin position="193"/>
        <end position="211"/>
    </location>
</feature>
<dbReference type="OrthoDB" id="6732782at2759"/>
<organism evidence="2 3">
    <name type="scientific">Callosobruchus maculatus</name>
    <name type="common">Southern cowpea weevil</name>
    <name type="synonym">Pulse bruchid</name>
    <dbReference type="NCBI Taxonomy" id="64391"/>
    <lineage>
        <taxon>Eukaryota</taxon>
        <taxon>Metazoa</taxon>
        <taxon>Ecdysozoa</taxon>
        <taxon>Arthropoda</taxon>
        <taxon>Hexapoda</taxon>
        <taxon>Insecta</taxon>
        <taxon>Pterygota</taxon>
        <taxon>Neoptera</taxon>
        <taxon>Endopterygota</taxon>
        <taxon>Coleoptera</taxon>
        <taxon>Polyphaga</taxon>
        <taxon>Cucujiformia</taxon>
        <taxon>Chrysomeloidea</taxon>
        <taxon>Chrysomelidae</taxon>
        <taxon>Bruchinae</taxon>
        <taxon>Bruchini</taxon>
        <taxon>Callosobruchus</taxon>
    </lineage>
</organism>
<feature type="non-terminal residue" evidence="2">
    <location>
        <position position="1"/>
    </location>
</feature>